<protein>
    <submittedName>
        <fullName evidence="1">Transmembrane protein</fullName>
    </submittedName>
</protein>
<organism evidence="1 2">
    <name type="scientific">Melia azedarach</name>
    <name type="common">Chinaberry tree</name>
    <dbReference type="NCBI Taxonomy" id="155640"/>
    <lineage>
        <taxon>Eukaryota</taxon>
        <taxon>Viridiplantae</taxon>
        <taxon>Streptophyta</taxon>
        <taxon>Embryophyta</taxon>
        <taxon>Tracheophyta</taxon>
        <taxon>Spermatophyta</taxon>
        <taxon>Magnoliopsida</taxon>
        <taxon>eudicotyledons</taxon>
        <taxon>Gunneridae</taxon>
        <taxon>Pentapetalae</taxon>
        <taxon>rosids</taxon>
        <taxon>malvids</taxon>
        <taxon>Sapindales</taxon>
        <taxon>Meliaceae</taxon>
        <taxon>Melia</taxon>
    </lineage>
</organism>
<evidence type="ECO:0000313" key="2">
    <source>
        <dbReference type="Proteomes" id="UP001164539"/>
    </source>
</evidence>
<keyword evidence="1" id="KW-0812">Transmembrane</keyword>
<dbReference type="EMBL" id="CM051402">
    <property type="protein sequence ID" value="KAJ4710447.1"/>
    <property type="molecule type" value="Genomic_DNA"/>
</dbReference>
<reference evidence="1 2" key="1">
    <citation type="journal article" date="2023" name="Science">
        <title>Complex scaffold remodeling in plant triterpene biosynthesis.</title>
        <authorList>
            <person name="De La Pena R."/>
            <person name="Hodgson H."/>
            <person name="Liu J.C."/>
            <person name="Stephenson M.J."/>
            <person name="Martin A.C."/>
            <person name="Owen C."/>
            <person name="Harkess A."/>
            <person name="Leebens-Mack J."/>
            <person name="Jimenez L.E."/>
            <person name="Osbourn A."/>
            <person name="Sattely E.S."/>
        </authorList>
    </citation>
    <scope>NUCLEOTIDE SEQUENCE [LARGE SCALE GENOMIC DNA]</scope>
    <source>
        <strain evidence="2">cv. JPN11</strain>
        <tissue evidence="1">Leaf</tissue>
    </source>
</reference>
<keyword evidence="1" id="KW-0472">Membrane</keyword>
<keyword evidence="2" id="KW-1185">Reference proteome</keyword>
<evidence type="ECO:0000313" key="1">
    <source>
        <dbReference type="EMBL" id="KAJ4710447.1"/>
    </source>
</evidence>
<gene>
    <name evidence="1" type="ORF">OWV82_016629</name>
</gene>
<sequence length="322" mass="36553">MGAVMSIENKTSRSRTKPRSSVFLCCFGFSREKEFSEKISDNIIKKKESTGWFSWLRMKNSAVKTVPIDNAEKTALHQSPSKVHSSKSKSKCKFYRHLFKNKSQHTMTKTTSFQEIQPVVEVSSDQAPALKEILEVEETRHGPEENVAVEKRKSVDQAVSSKDDTCQKRLSFRRKIETIRTGSSQPGSPADKPRPVRTASKLSHSVSPPAQSREKKRANQSSQTRINPRKTGQNDNARVNKFDPVVGMSIIMVTLVIMLIWGRFCAILCTAAWFYFVPRLTTATNHDDAVMKINGDPDFNSEEYKKRVVLEGFLERDHRPTL</sequence>
<dbReference type="Proteomes" id="UP001164539">
    <property type="component" value="Chromosome 9"/>
</dbReference>
<accession>A0ACC1XHL7</accession>
<proteinExistence type="predicted"/>
<name>A0ACC1XHL7_MELAZ</name>
<comment type="caution">
    <text evidence="1">The sequence shown here is derived from an EMBL/GenBank/DDBJ whole genome shotgun (WGS) entry which is preliminary data.</text>
</comment>